<evidence type="ECO:0000256" key="1">
    <source>
        <dbReference type="SAM" id="Phobius"/>
    </source>
</evidence>
<dbReference type="RefSeq" id="WP_196147086.1">
    <property type="nucleotide sequence ID" value="NZ_JADMLG010000001.1"/>
</dbReference>
<feature type="transmembrane region" description="Helical" evidence="1">
    <location>
        <begin position="100"/>
        <end position="119"/>
    </location>
</feature>
<accession>A0A931N0I5</accession>
<evidence type="ECO:0000313" key="2">
    <source>
        <dbReference type="EMBL" id="MBH0774712.1"/>
    </source>
</evidence>
<comment type="caution">
    <text evidence="2">The sequence shown here is derived from an EMBL/GenBank/DDBJ whole genome shotgun (WGS) entry which is preliminary data.</text>
</comment>
<feature type="transmembrane region" description="Helical" evidence="1">
    <location>
        <begin position="39"/>
        <end position="62"/>
    </location>
</feature>
<protein>
    <submittedName>
        <fullName evidence="2">Uncharacterized protein</fullName>
    </submittedName>
</protein>
<proteinExistence type="predicted"/>
<reference evidence="2" key="1">
    <citation type="submission" date="2020-11" db="EMBL/GenBank/DDBJ databases">
        <title>Nocardia NEAU-351.nov., a novel actinomycete isolated from the cow dung.</title>
        <authorList>
            <person name="Zhang X."/>
        </authorList>
    </citation>
    <scope>NUCLEOTIDE SEQUENCE</scope>
    <source>
        <strain evidence="2">NEAU-351</strain>
    </source>
</reference>
<organism evidence="2 3">
    <name type="scientific">Nocardia bovistercoris</name>
    <dbReference type="NCBI Taxonomy" id="2785916"/>
    <lineage>
        <taxon>Bacteria</taxon>
        <taxon>Bacillati</taxon>
        <taxon>Actinomycetota</taxon>
        <taxon>Actinomycetes</taxon>
        <taxon>Mycobacteriales</taxon>
        <taxon>Nocardiaceae</taxon>
        <taxon>Nocardia</taxon>
    </lineage>
</organism>
<evidence type="ECO:0000313" key="3">
    <source>
        <dbReference type="Proteomes" id="UP000655751"/>
    </source>
</evidence>
<keyword evidence="1" id="KW-1133">Transmembrane helix</keyword>
<dbReference type="EMBL" id="JADMLG010000001">
    <property type="protein sequence ID" value="MBH0774712.1"/>
    <property type="molecule type" value="Genomic_DNA"/>
</dbReference>
<feature type="transmembrane region" description="Helical" evidence="1">
    <location>
        <begin position="16"/>
        <end position="33"/>
    </location>
</feature>
<dbReference type="Proteomes" id="UP000655751">
    <property type="component" value="Unassembled WGS sequence"/>
</dbReference>
<name>A0A931N0I5_9NOCA</name>
<keyword evidence="1" id="KW-0472">Membrane</keyword>
<gene>
    <name evidence="2" type="ORF">IT779_00245</name>
</gene>
<dbReference type="AlphaFoldDB" id="A0A931N0I5"/>
<feature type="transmembrane region" description="Helical" evidence="1">
    <location>
        <begin position="74"/>
        <end position="94"/>
    </location>
</feature>
<keyword evidence="3" id="KW-1185">Reference proteome</keyword>
<sequence>MAVELITARSGYKDRWTAVPFIALTGIIAVLTWRTDGFAHVAVIVAMVGVMVVQTVGVVVGWQGTVSERQRNVLIPLLLLAATGAVLLAFGTSADTIAPGMSPLFAGLVAGLLLQCHLLRRAARSRVSAPHVEP</sequence>
<keyword evidence="1" id="KW-0812">Transmembrane</keyword>